<evidence type="ECO:0000313" key="3">
    <source>
        <dbReference type="Proteomes" id="UP000187406"/>
    </source>
</evidence>
<evidence type="ECO:0008006" key="4">
    <source>
        <dbReference type="Google" id="ProtNLM"/>
    </source>
</evidence>
<feature type="region of interest" description="Disordered" evidence="1">
    <location>
        <begin position="32"/>
        <end position="53"/>
    </location>
</feature>
<comment type="caution">
    <text evidence="2">The sequence shown here is derived from an EMBL/GenBank/DDBJ whole genome shotgun (WGS) entry which is preliminary data.</text>
</comment>
<dbReference type="SUPFAM" id="SSF56672">
    <property type="entry name" value="DNA/RNA polymerases"/>
    <property type="match status" value="1"/>
</dbReference>
<dbReference type="CDD" id="cd09272">
    <property type="entry name" value="RNase_HI_RT_Ty1"/>
    <property type="match status" value="1"/>
</dbReference>
<evidence type="ECO:0000313" key="2">
    <source>
        <dbReference type="EMBL" id="GAV80943.1"/>
    </source>
</evidence>
<accession>A0A1Q3CLG8</accession>
<evidence type="ECO:0000256" key="1">
    <source>
        <dbReference type="SAM" id="MobiDB-lite"/>
    </source>
</evidence>
<dbReference type="Proteomes" id="UP000187406">
    <property type="component" value="Unassembled WGS sequence"/>
</dbReference>
<dbReference type="PANTHER" id="PTHR11439:SF440">
    <property type="entry name" value="INTEGRASE CATALYTIC DOMAIN-CONTAINING PROTEIN"/>
    <property type="match status" value="1"/>
</dbReference>
<keyword evidence="3" id="KW-1185">Reference proteome</keyword>
<protein>
    <recommendedName>
        <fullName evidence="4">RVT_2 domain-containing protein</fullName>
    </recommendedName>
</protein>
<feature type="non-terminal residue" evidence="2">
    <location>
        <position position="1"/>
    </location>
</feature>
<reference evidence="3" key="1">
    <citation type="submission" date="2016-04" db="EMBL/GenBank/DDBJ databases">
        <title>Cephalotus genome sequencing.</title>
        <authorList>
            <person name="Fukushima K."/>
            <person name="Hasebe M."/>
            <person name="Fang X."/>
        </authorList>
    </citation>
    <scope>NUCLEOTIDE SEQUENCE [LARGE SCALE GENOMIC DNA]</scope>
    <source>
        <strain evidence="3">cv. St1</strain>
    </source>
</reference>
<dbReference type="InterPro" id="IPR043502">
    <property type="entry name" value="DNA/RNA_pol_sf"/>
</dbReference>
<dbReference type="OrthoDB" id="1645289at2759"/>
<name>A0A1Q3CLG8_CEPFO</name>
<gene>
    <name evidence="2" type="ORF">CFOL_v3_24402</name>
</gene>
<dbReference type="AlphaFoldDB" id="A0A1Q3CLG8"/>
<dbReference type="InParanoid" id="A0A1Q3CLG8"/>
<organism evidence="2 3">
    <name type="scientific">Cephalotus follicularis</name>
    <name type="common">Albany pitcher plant</name>
    <dbReference type="NCBI Taxonomy" id="3775"/>
    <lineage>
        <taxon>Eukaryota</taxon>
        <taxon>Viridiplantae</taxon>
        <taxon>Streptophyta</taxon>
        <taxon>Embryophyta</taxon>
        <taxon>Tracheophyta</taxon>
        <taxon>Spermatophyta</taxon>
        <taxon>Magnoliopsida</taxon>
        <taxon>eudicotyledons</taxon>
        <taxon>Gunneridae</taxon>
        <taxon>Pentapetalae</taxon>
        <taxon>rosids</taxon>
        <taxon>fabids</taxon>
        <taxon>Oxalidales</taxon>
        <taxon>Cephalotaceae</taxon>
        <taxon>Cephalotus</taxon>
    </lineage>
</organism>
<sequence>IEVAHSNKDISLSQGKYTLDLLHETGMLGCKPANTPLEPNSHLKNKEGKPVDKGSYQRLEGRLIYPVAELGFQSSGPDIAFVVSVVSQYMHDHHSSHLEAAYRILRYLKSSPGRGILFSPNSHLAVEAYTDADAGCPDNTRSTSGYCTFVGGNLVTWRSKKQVVVARSSAKAEFRSVAHGLCEFLWLQGLLADLNFPVQSPMKLFCDSKSAISIAHNPMQNDRTKHVEIDRHFIKEKLTRVIIMHFVSSETQLAGVFTKGLGGKLFCPIVSKLGMIDIHA</sequence>
<feature type="non-terminal residue" evidence="2">
    <location>
        <position position="280"/>
    </location>
</feature>
<dbReference type="EMBL" id="BDDD01002292">
    <property type="protein sequence ID" value="GAV80943.1"/>
    <property type="molecule type" value="Genomic_DNA"/>
</dbReference>
<proteinExistence type="predicted"/>
<dbReference type="PANTHER" id="PTHR11439">
    <property type="entry name" value="GAG-POL-RELATED RETROTRANSPOSON"/>
    <property type="match status" value="1"/>
</dbReference>